<dbReference type="RefSeq" id="WP_261625666.1">
    <property type="nucleotide sequence ID" value="NZ_CAMAPC010000001.1"/>
</dbReference>
<sequence length="338" mass="39767">MDFSQFNESDGSEELGFTVHWFLDSFNQTFYKSCRKDFECFVKDHSVEKWMIFSDYALYDKSKKNDVITFSLVPYVLEFDKYSNVLKKLAPNDLKSIRKVNSEFIDFLENAPIFTISVVLDRKRKLHIDEVEYHSKRFEMMIAQLEKWCLTTPEGKEHYLELIKKIKVLLQEVRKKGANLKIFRDIDILSSLAAYILFEITKLTKIETIGWFSDRDSLLSYKASKIKSPIIFDIVHHLYFLFCNSENIDSKNKLVLGVPESNDEGSVWYDPFNRVPDLFAGTLADYDIKNNKCSHEKFIPVIERLFTLSQKNLFFNTKFSPEGYSVSRFDWSAEEEKC</sequence>
<keyword evidence="2" id="KW-1185">Reference proteome</keyword>
<organism evidence="1 2">
    <name type="scientific">Pseudoalteromonas holothuriae</name>
    <dbReference type="NCBI Taxonomy" id="2963714"/>
    <lineage>
        <taxon>Bacteria</taxon>
        <taxon>Pseudomonadati</taxon>
        <taxon>Pseudomonadota</taxon>
        <taxon>Gammaproteobacteria</taxon>
        <taxon>Alteromonadales</taxon>
        <taxon>Pseudoalteromonadaceae</taxon>
        <taxon>Pseudoalteromonas</taxon>
    </lineage>
</organism>
<protein>
    <submittedName>
        <fullName evidence="1">Uncharacterized protein</fullName>
    </submittedName>
</protein>
<dbReference type="Proteomes" id="UP001152467">
    <property type="component" value="Unassembled WGS sequence"/>
</dbReference>
<evidence type="ECO:0000313" key="2">
    <source>
        <dbReference type="Proteomes" id="UP001152467"/>
    </source>
</evidence>
<accession>A0A9W4VLT2</accession>
<gene>
    <name evidence="1" type="ORF">PSECIP111854_00453</name>
</gene>
<reference evidence="1" key="1">
    <citation type="submission" date="2022-07" db="EMBL/GenBank/DDBJ databases">
        <authorList>
            <person name="Criscuolo A."/>
        </authorList>
    </citation>
    <scope>NUCLEOTIDE SEQUENCE</scope>
    <source>
        <strain evidence="1">CIP111854</strain>
    </source>
</reference>
<proteinExistence type="predicted"/>
<name>A0A9W4VLT2_9GAMM</name>
<evidence type="ECO:0000313" key="1">
    <source>
        <dbReference type="EMBL" id="CAH9050034.1"/>
    </source>
</evidence>
<comment type="caution">
    <text evidence="1">The sequence shown here is derived from an EMBL/GenBank/DDBJ whole genome shotgun (WGS) entry which is preliminary data.</text>
</comment>
<dbReference type="AlphaFoldDB" id="A0A9W4VLT2"/>
<dbReference type="EMBL" id="CAMAPC010000001">
    <property type="protein sequence ID" value="CAH9050034.1"/>
    <property type="molecule type" value="Genomic_DNA"/>
</dbReference>